<name>D3LAZ3_OENOE</name>
<sequence length="427" mass="49361">MLQTRQRVLGIIDGRGPSQADIMLLPEKYSRLGSFGANVTSQDIIRALNDKQGNYPRRRGIDFYHTYPEDLELMRRMGFKCFRTSFSWSRIFPNGDETEPNEKGLVFYDKLIDKMLELGMEPIMTISHYEMPINLILKYGGWQDKKIISLFYRFAQTLLKRYQHKVKYWIVFNQINDVYDWGEFAGLGILKNKTDDSRTNMSKKFQAVHNQFVANAMIVKYAHEMNSSLKIGGMLGMTPLYGASSNPKDAAAAYYLWRIHDLFFSDVLSTGSYPGYMLRYFSENNVSIDTTPAELDLIKSNTIDYLSFSYYYSAIVDHRHPYTVIPNPSLKKSIWCWADDPVGFRYVFDVLWDRYHLPLFVAENGLGAVDKIENGEINGSYRISYLSEHIKRMKEALKDGVDILGYASWGPIDIVSYSQAEMSKRYG</sequence>
<evidence type="ECO:0000256" key="2">
    <source>
        <dbReference type="RuleBase" id="RU003690"/>
    </source>
</evidence>
<dbReference type="GO" id="GO:0008422">
    <property type="term" value="F:beta-glucosidase activity"/>
    <property type="evidence" value="ECO:0007669"/>
    <property type="project" value="TreeGrafter"/>
</dbReference>
<dbReference type="OrthoDB" id="1688691at2"/>
<dbReference type="Gene3D" id="3.20.20.80">
    <property type="entry name" value="Glycosidases"/>
    <property type="match status" value="1"/>
</dbReference>
<reference evidence="3 4" key="1">
    <citation type="journal article" date="2010" name="Appl. Microbiol. Biotechnol.">
        <title>Genotypic diversity in Oenococcus oeni by high-density microarray comparative genome hybridization and whole genome sequencing.</title>
        <authorList>
            <person name="Borneman A.R."/>
            <person name="Bartowsky E.J."/>
            <person name="McCarthy J."/>
            <person name="Chambers P.J."/>
        </authorList>
    </citation>
    <scope>NUCLEOTIDE SEQUENCE [LARGE SCALE GENOMIC DNA]</scope>
    <source>
        <strain evidence="3 4">AWRIB429</strain>
    </source>
</reference>
<comment type="similarity">
    <text evidence="2">Belongs to the glycosyl hydrolase 1 family.</text>
</comment>
<dbReference type="InterPro" id="IPR017853">
    <property type="entry name" value="GH"/>
</dbReference>
<dbReference type="AlphaFoldDB" id="D3LAZ3"/>
<evidence type="ECO:0000313" key="4">
    <source>
        <dbReference type="Proteomes" id="UP000003075"/>
    </source>
</evidence>
<dbReference type="InterPro" id="IPR001360">
    <property type="entry name" value="Glyco_hydro_1"/>
</dbReference>
<evidence type="ECO:0000313" key="3">
    <source>
        <dbReference type="EMBL" id="EFD87948.1"/>
    </source>
</evidence>
<dbReference type="PRINTS" id="PR00131">
    <property type="entry name" value="GLHYDRLASE1"/>
</dbReference>
<dbReference type="PANTHER" id="PTHR10353">
    <property type="entry name" value="GLYCOSYL HYDROLASE"/>
    <property type="match status" value="1"/>
</dbReference>
<dbReference type="PANTHER" id="PTHR10353:SF122">
    <property type="entry name" value="6-PHOSPHO-BETA-GLUCOSIDASE ASCB-RELATED"/>
    <property type="match status" value="1"/>
</dbReference>
<gene>
    <name evidence="3" type="ORF">AWRIB429_1523</name>
</gene>
<accession>D3LAZ3</accession>
<protein>
    <recommendedName>
        <fullName evidence="5">6-phospho-beta-glucosidase</fullName>
    </recommendedName>
</protein>
<dbReference type="SUPFAM" id="SSF51445">
    <property type="entry name" value="(Trans)glycosidases"/>
    <property type="match status" value="1"/>
</dbReference>
<evidence type="ECO:0008006" key="5">
    <source>
        <dbReference type="Google" id="ProtNLM"/>
    </source>
</evidence>
<keyword evidence="1" id="KW-0378">Hydrolase</keyword>
<dbReference type="GO" id="GO:0016052">
    <property type="term" value="P:carbohydrate catabolic process"/>
    <property type="evidence" value="ECO:0007669"/>
    <property type="project" value="TreeGrafter"/>
</dbReference>
<evidence type="ECO:0000256" key="1">
    <source>
        <dbReference type="ARBA" id="ARBA00023295"/>
    </source>
</evidence>
<organism evidence="3 4">
    <name type="scientific">Oenococcus oeni AWRIB429</name>
    <dbReference type="NCBI Taxonomy" id="655225"/>
    <lineage>
        <taxon>Bacteria</taxon>
        <taxon>Bacillati</taxon>
        <taxon>Bacillota</taxon>
        <taxon>Bacilli</taxon>
        <taxon>Lactobacillales</taxon>
        <taxon>Lactobacillaceae</taxon>
        <taxon>Oenococcus</taxon>
    </lineage>
</organism>
<comment type="caution">
    <text evidence="3">The sequence shown here is derived from an EMBL/GenBank/DDBJ whole genome shotgun (WGS) entry which is preliminary data.</text>
</comment>
<dbReference type="GO" id="GO:0005829">
    <property type="term" value="C:cytosol"/>
    <property type="evidence" value="ECO:0007669"/>
    <property type="project" value="TreeGrafter"/>
</dbReference>
<dbReference type="EMBL" id="ACSE01000028">
    <property type="protein sequence ID" value="EFD87948.1"/>
    <property type="molecule type" value="Genomic_DNA"/>
</dbReference>
<keyword evidence="1" id="KW-0326">Glycosidase</keyword>
<dbReference type="Proteomes" id="UP000003075">
    <property type="component" value="Unassembled WGS sequence"/>
</dbReference>
<dbReference type="GeneID" id="75066409"/>
<proteinExistence type="inferred from homology"/>
<dbReference type="Pfam" id="PF00232">
    <property type="entry name" value="Glyco_hydro_1"/>
    <property type="match status" value="1"/>
</dbReference>
<dbReference type="RefSeq" id="WP_002819299.1">
    <property type="nucleotide sequence ID" value="NZ_ACSE01000028.1"/>
</dbReference>